<proteinExistence type="predicted"/>
<name>J3L4X8_ORYBR</name>
<evidence type="ECO:0000313" key="2">
    <source>
        <dbReference type="Proteomes" id="UP000006038"/>
    </source>
</evidence>
<dbReference type="EnsemblPlants" id="OB01G42840.1">
    <property type="protein sequence ID" value="OB01G42840.1"/>
    <property type="gene ID" value="OB01G42840"/>
</dbReference>
<dbReference type="Proteomes" id="UP000006038">
    <property type="component" value="Chromosome 1"/>
</dbReference>
<dbReference type="AlphaFoldDB" id="J3L4X8"/>
<keyword evidence="2" id="KW-1185">Reference proteome</keyword>
<protein>
    <submittedName>
        <fullName evidence="1">Uncharacterized protein</fullName>
    </submittedName>
</protein>
<dbReference type="HOGENOM" id="CLU_1973920_0_0_1"/>
<organism evidence="1">
    <name type="scientific">Oryza brachyantha</name>
    <name type="common">malo sina</name>
    <dbReference type="NCBI Taxonomy" id="4533"/>
    <lineage>
        <taxon>Eukaryota</taxon>
        <taxon>Viridiplantae</taxon>
        <taxon>Streptophyta</taxon>
        <taxon>Embryophyta</taxon>
        <taxon>Tracheophyta</taxon>
        <taxon>Spermatophyta</taxon>
        <taxon>Magnoliopsida</taxon>
        <taxon>Liliopsida</taxon>
        <taxon>Poales</taxon>
        <taxon>Poaceae</taxon>
        <taxon>BOP clade</taxon>
        <taxon>Oryzoideae</taxon>
        <taxon>Oryzeae</taxon>
        <taxon>Oryzinae</taxon>
        <taxon>Oryza</taxon>
    </lineage>
</organism>
<sequence>MAKKSMGALAAADLEEKRVLMYIVDVQGDKRIYWKLFRNSFEKQTLHPILIVDNLNFHLAIGSFFRLLQLLQFLMDGWDWILAQIQLLHSVLPWKLLRQSFGMDPWEFWNLKNLQWELRQLQRSWQS</sequence>
<evidence type="ECO:0000313" key="1">
    <source>
        <dbReference type="EnsemblPlants" id="OB01G42840.1"/>
    </source>
</evidence>
<reference evidence="1" key="2">
    <citation type="submission" date="2013-04" db="UniProtKB">
        <authorList>
            <consortium name="EnsemblPlants"/>
        </authorList>
    </citation>
    <scope>IDENTIFICATION</scope>
</reference>
<accession>J3L4X8</accession>
<dbReference type="Gramene" id="OB01G42840.1">
    <property type="protein sequence ID" value="OB01G42840.1"/>
    <property type="gene ID" value="OB01G42840"/>
</dbReference>
<reference evidence="1" key="1">
    <citation type="journal article" date="2013" name="Nat. Commun.">
        <title>Whole-genome sequencing of Oryza brachyantha reveals mechanisms underlying Oryza genome evolution.</title>
        <authorList>
            <person name="Chen J."/>
            <person name="Huang Q."/>
            <person name="Gao D."/>
            <person name="Wang J."/>
            <person name="Lang Y."/>
            <person name="Liu T."/>
            <person name="Li B."/>
            <person name="Bai Z."/>
            <person name="Luis Goicoechea J."/>
            <person name="Liang C."/>
            <person name="Chen C."/>
            <person name="Zhang W."/>
            <person name="Sun S."/>
            <person name="Liao Y."/>
            <person name="Zhang X."/>
            <person name="Yang L."/>
            <person name="Song C."/>
            <person name="Wang M."/>
            <person name="Shi J."/>
            <person name="Liu G."/>
            <person name="Liu J."/>
            <person name="Zhou H."/>
            <person name="Zhou W."/>
            <person name="Yu Q."/>
            <person name="An N."/>
            <person name="Chen Y."/>
            <person name="Cai Q."/>
            <person name="Wang B."/>
            <person name="Liu B."/>
            <person name="Min J."/>
            <person name="Huang Y."/>
            <person name="Wu H."/>
            <person name="Li Z."/>
            <person name="Zhang Y."/>
            <person name="Yin Y."/>
            <person name="Song W."/>
            <person name="Jiang J."/>
            <person name="Jackson S.A."/>
            <person name="Wing R.A."/>
            <person name="Wang J."/>
            <person name="Chen M."/>
        </authorList>
    </citation>
    <scope>NUCLEOTIDE SEQUENCE [LARGE SCALE GENOMIC DNA]</scope>
    <source>
        <strain evidence="1">cv. IRGC 101232</strain>
    </source>
</reference>